<dbReference type="Gene3D" id="2.40.160.210">
    <property type="entry name" value="Acyl-CoA thioesterase, double hotdog domain"/>
    <property type="match status" value="1"/>
</dbReference>
<feature type="domain" description="Acyl-CoA thioesterase-like C-terminal" evidence="3">
    <location>
        <begin position="130"/>
        <end position="265"/>
    </location>
</feature>
<evidence type="ECO:0000256" key="1">
    <source>
        <dbReference type="SAM" id="MobiDB-lite"/>
    </source>
</evidence>
<name>A0A917S351_9ACTN</name>
<accession>A0A917S351</accession>
<evidence type="ECO:0000259" key="3">
    <source>
        <dbReference type="Pfam" id="PF20789"/>
    </source>
</evidence>
<evidence type="ECO:0000313" key="5">
    <source>
        <dbReference type="Proteomes" id="UP000613840"/>
    </source>
</evidence>
<dbReference type="InterPro" id="IPR029069">
    <property type="entry name" value="HotDog_dom_sf"/>
</dbReference>
<reference evidence="4" key="1">
    <citation type="journal article" date="2014" name="Int. J. Syst. Evol. Microbiol.">
        <title>Complete genome sequence of Corynebacterium casei LMG S-19264T (=DSM 44701T), isolated from a smear-ripened cheese.</title>
        <authorList>
            <consortium name="US DOE Joint Genome Institute (JGI-PGF)"/>
            <person name="Walter F."/>
            <person name="Albersmeier A."/>
            <person name="Kalinowski J."/>
            <person name="Ruckert C."/>
        </authorList>
    </citation>
    <scope>NUCLEOTIDE SEQUENCE</scope>
    <source>
        <strain evidence="4">CGMCC 4.7306</strain>
    </source>
</reference>
<reference evidence="4" key="2">
    <citation type="submission" date="2020-09" db="EMBL/GenBank/DDBJ databases">
        <authorList>
            <person name="Sun Q."/>
            <person name="Zhou Y."/>
        </authorList>
    </citation>
    <scope>NUCLEOTIDE SEQUENCE</scope>
    <source>
        <strain evidence="4">CGMCC 4.7306</strain>
    </source>
</reference>
<dbReference type="Proteomes" id="UP000613840">
    <property type="component" value="Unassembled WGS sequence"/>
</dbReference>
<dbReference type="InterPro" id="IPR042171">
    <property type="entry name" value="Acyl-CoA_hotdog"/>
</dbReference>
<feature type="compositionally biased region" description="Polar residues" evidence="1">
    <location>
        <begin position="1"/>
        <end position="11"/>
    </location>
</feature>
<proteinExistence type="predicted"/>
<dbReference type="InterPro" id="IPR049449">
    <property type="entry name" value="TesB_ACOT8-like_N"/>
</dbReference>
<feature type="region of interest" description="Disordered" evidence="1">
    <location>
        <begin position="1"/>
        <end position="21"/>
    </location>
</feature>
<dbReference type="RefSeq" id="WP_188893712.1">
    <property type="nucleotide sequence ID" value="NZ_BMMZ01000001.1"/>
</dbReference>
<dbReference type="InterPro" id="IPR049450">
    <property type="entry name" value="ACOT8-like_C"/>
</dbReference>
<gene>
    <name evidence="4" type="ORF">GCM10011575_06720</name>
</gene>
<dbReference type="Pfam" id="PF20789">
    <property type="entry name" value="4HBT_3C"/>
    <property type="match status" value="1"/>
</dbReference>
<dbReference type="AlphaFoldDB" id="A0A917S351"/>
<dbReference type="SUPFAM" id="SSF54637">
    <property type="entry name" value="Thioesterase/thiol ester dehydrase-isomerase"/>
    <property type="match status" value="1"/>
</dbReference>
<dbReference type="EMBL" id="BMMZ01000001">
    <property type="protein sequence ID" value="GGL51090.1"/>
    <property type="molecule type" value="Genomic_DNA"/>
</dbReference>
<sequence>MTRSDSTSDPTASFYRRIGDNRFEPTEHTQGAWREAEQHMGPASGLLAHALQTQYPRDDLQLCRISYEILGVISREPFEIEVEVVRPGRTIEMVEARMIISSRPAIRATGWRLATSDTAAVAGGGPAPMPGPEAWPNWDVAGFWSGGYIDSVDFRVDPASVPGSSRAWLRSDVGLVEGEPASDLATFTALVDTANGIAARQHPNRWAFPNIDLTIHYYRAPRFDDPARCWVGLDSTAIWGASGIGLTTTTLYDPSGPVGRAEQILTLRKLSDERPLA</sequence>
<dbReference type="Pfam" id="PF13622">
    <property type="entry name" value="4HBT_3"/>
    <property type="match status" value="1"/>
</dbReference>
<feature type="domain" description="Acyl-CoA thioesterase-like N-terminal HotDog" evidence="2">
    <location>
        <begin position="31"/>
        <end position="112"/>
    </location>
</feature>
<evidence type="ECO:0000313" key="4">
    <source>
        <dbReference type="EMBL" id="GGL51090.1"/>
    </source>
</evidence>
<keyword evidence="5" id="KW-1185">Reference proteome</keyword>
<protein>
    <submittedName>
        <fullName evidence="4">Thioesterase</fullName>
    </submittedName>
</protein>
<comment type="caution">
    <text evidence="4">The sequence shown here is derived from an EMBL/GenBank/DDBJ whole genome shotgun (WGS) entry which is preliminary data.</text>
</comment>
<organism evidence="4 5">
    <name type="scientific">Microlunatus endophyticus</name>
    <dbReference type="NCBI Taxonomy" id="1716077"/>
    <lineage>
        <taxon>Bacteria</taxon>
        <taxon>Bacillati</taxon>
        <taxon>Actinomycetota</taxon>
        <taxon>Actinomycetes</taxon>
        <taxon>Propionibacteriales</taxon>
        <taxon>Propionibacteriaceae</taxon>
        <taxon>Microlunatus</taxon>
    </lineage>
</organism>
<evidence type="ECO:0000259" key="2">
    <source>
        <dbReference type="Pfam" id="PF13622"/>
    </source>
</evidence>